<comment type="similarity">
    <text evidence="2">Belongs to the peptidase S54 family.</text>
</comment>
<keyword evidence="5 7" id="KW-1133">Transmembrane helix</keyword>
<dbReference type="EMBL" id="PPFX01000003">
    <property type="protein sequence ID" value="PNU21458.1"/>
    <property type="molecule type" value="Genomic_DNA"/>
</dbReference>
<evidence type="ECO:0000259" key="8">
    <source>
        <dbReference type="Pfam" id="PF01694"/>
    </source>
</evidence>
<feature type="transmembrane region" description="Helical" evidence="7">
    <location>
        <begin position="209"/>
        <end position="230"/>
    </location>
</feature>
<protein>
    <submittedName>
        <fullName evidence="9">Rhomboid family intramembrane serine protease</fullName>
    </submittedName>
</protein>
<proteinExistence type="inferred from homology"/>
<dbReference type="Gene3D" id="1.20.1540.10">
    <property type="entry name" value="Rhomboid-like"/>
    <property type="match status" value="1"/>
</dbReference>
<keyword evidence="4" id="KW-0378">Hydrolase</keyword>
<evidence type="ECO:0000256" key="4">
    <source>
        <dbReference type="ARBA" id="ARBA00022801"/>
    </source>
</evidence>
<reference evidence="9 10" key="1">
    <citation type="journal article" date="2018" name="Genome Announc.">
        <title>Genome Sequence of Geothermobacter sp. HR-1 Iron Reducer from the Loihi Seamount.</title>
        <authorList>
            <person name="Smith H."/>
            <person name="Abuyen K."/>
            <person name="Tremblay J."/>
            <person name="Savalia P."/>
            <person name="Perez-Rodriguez I."/>
            <person name="Emerson D."/>
            <person name="Tully B."/>
            <person name="Amend J."/>
        </authorList>
    </citation>
    <scope>NUCLEOTIDE SEQUENCE [LARGE SCALE GENOMIC DNA]</scope>
    <source>
        <strain evidence="9 10">HR-1</strain>
    </source>
</reference>
<dbReference type="GO" id="GO:0016020">
    <property type="term" value="C:membrane"/>
    <property type="evidence" value="ECO:0007669"/>
    <property type="project" value="UniProtKB-SubCell"/>
</dbReference>
<dbReference type="PANTHER" id="PTHR43731">
    <property type="entry name" value="RHOMBOID PROTEASE"/>
    <property type="match status" value="1"/>
</dbReference>
<feature type="transmembrane region" description="Helical" evidence="7">
    <location>
        <begin position="296"/>
        <end position="313"/>
    </location>
</feature>
<dbReference type="GO" id="GO:0004252">
    <property type="term" value="F:serine-type endopeptidase activity"/>
    <property type="evidence" value="ECO:0007669"/>
    <property type="project" value="InterPro"/>
</dbReference>
<accession>A0A2K2HDT2</accession>
<feature type="transmembrane region" description="Helical" evidence="7">
    <location>
        <begin position="158"/>
        <end position="177"/>
    </location>
</feature>
<evidence type="ECO:0000256" key="6">
    <source>
        <dbReference type="ARBA" id="ARBA00023136"/>
    </source>
</evidence>
<evidence type="ECO:0000256" key="1">
    <source>
        <dbReference type="ARBA" id="ARBA00004141"/>
    </source>
</evidence>
<organism evidence="9 10">
    <name type="scientific">Geothermobacter hydrogeniphilus</name>
    <dbReference type="NCBI Taxonomy" id="1969733"/>
    <lineage>
        <taxon>Bacteria</taxon>
        <taxon>Pseudomonadati</taxon>
        <taxon>Thermodesulfobacteriota</taxon>
        <taxon>Desulfuromonadia</taxon>
        <taxon>Desulfuromonadales</taxon>
        <taxon>Geothermobacteraceae</taxon>
        <taxon>Geothermobacter</taxon>
    </lineage>
</organism>
<keyword evidence="6 7" id="KW-0472">Membrane</keyword>
<evidence type="ECO:0000256" key="3">
    <source>
        <dbReference type="ARBA" id="ARBA00022692"/>
    </source>
</evidence>
<dbReference type="OrthoDB" id="9813074at2"/>
<dbReference type="InterPro" id="IPR022764">
    <property type="entry name" value="Peptidase_S54_rhomboid_dom"/>
</dbReference>
<evidence type="ECO:0000256" key="7">
    <source>
        <dbReference type="SAM" id="Phobius"/>
    </source>
</evidence>
<dbReference type="Pfam" id="PF01694">
    <property type="entry name" value="Rhomboid"/>
    <property type="match status" value="1"/>
</dbReference>
<dbReference type="GO" id="GO:0006508">
    <property type="term" value="P:proteolysis"/>
    <property type="evidence" value="ECO:0007669"/>
    <property type="project" value="UniProtKB-KW"/>
</dbReference>
<evidence type="ECO:0000313" key="9">
    <source>
        <dbReference type="EMBL" id="PNU21458.1"/>
    </source>
</evidence>
<dbReference type="InterPro" id="IPR050925">
    <property type="entry name" value="Rhomboid_protease_S54"/>
</dbReference>
<feature type="transmembrane region" description="Helical" evidence="7">
    <location>
        <begin position="242"/>
        <end position="258"/>
    </location>
</feature>
<feature type="transmembrane region" description="Helical" evidence="7">
    <location>
        <begin position="264"/>
        <end position="284"/>
    </location>
</feature>
<evidence type="ECO:0000313" key="10">
    <source>
        <dbReference type="Proteomes" id="UP000236340"/>
    </source>
</evidence>
<dbReference type="Proteomes" id="UP000236340">
    <property type="component" value="Unassembled WGS sequence"/>
</dbReference>
<feature type="domain" description="Peptidase S54 rhomboid" evidence="8">
    <location>
        <begin position="144"/>
        <end position="278"/>
    </location>
</feature>
<gene>
    <name evidence="9" type="ORF">C2E25_02580</name>
</gene>
<comment type="subcellular location">
    <subcellularLocation>
        <location evidence="1">Membrane</location>
        <topology evidence="1">Multi-pass membrane protein</topology>
    </subcellularLocation>
</comment>
<dbReference type="InterPro" id="IPR035952">
    <property type="entry name" value="Rhomboid-like_sf"/>
</dbReference>
<keyword evidence="3 7" id="KW-0812">Transmembrane</keyword>
<sequence length="315" mass="34241">MEEQQQPPPFSQPEWQPIRPDLAAEGEPLPLSRRQFRSWSLVLEARGFLFQAEPCGPGWLLWVPDESFARARAELRLYEQENHNWPPPLPPLPPPSDHLLGSLLTLLAVGVFFDLTLQPIRLAGHQPVDWVGLGNAHAGKILAGEWWRLVTSLTLHSGWLHLLGNLLIGSVFIIRLCRDLGAGLGWSLLLAAGALGNLVNALLQDPAHRAVGASTAIFGAVGLLAAISLVRYRHHLRRRWPLPIAAALGLLALLGSSGENTDLGAHLFGFACGFGLGLGAEFAIDRLGRPGPNLNRLLCLSSAVLVLLAWWNALT</sequence>
<dbReference type="AlphaFoldDB" id="A0A2K2HDT2"/>
<evidence type="ECO:0000256" key="5">
    <source>
        <dbReference type="ARBA" id="ARBA00022989"/>
    </source>
</evidence>
<name>A0A2K2HDT2_9BACT</name>
<evidence type="ECO:0000256" key="2">
    <source>
        <dbReference type="ARBA" id="ARBA00009045"/>
    </source>
</evidence>
<feature type="transmembrane region" description="Helical" evidence="7">
    <location>
        <begin position="184"/>
        <end position="203"/>
    </location>
</feature>
<keyword evidence="9" id="KW-0645">Protease</keyword>
<dbReference type="SUPFAM" id="SSF144091">
    <property type="entry name" value="Rhomboid-like"/>
    <property type="match status" value="1"/>
</dbReference>
<comment type="caution">
    <text evidence="9">The sequence shown here is derived from an EMBL/GenBank/DDBJ whole genome shotgun (WGS) entry which is preliminary data.</text>
</comment>
<dbReference type="PANTHER" id="PTHR43731:SF14">
    <property type="entry name" value="PRESENILIN-ASSOCIATED RHOMBOID-LIKE PROTEIN, MITOCHONDRIAL"/>
    <property type="match status" value="1"/>
</dbReference>